<evidence type="ECO:0000313" key="12">
    <source>
        <dbReference type="Proteomes" id="UP000236598"/>
    </source>
</evidence>
<dbReference type="Proteomes" id="UP000532204">
    <property type="component" value="Unassembled WGS sequence"/>
</dbReference>
<dbReference type="Proteomes" id="UP000663166">
    <property type="component" value="Chromosome"/>
</dbReference>
<gene>
    <name evidence="9" type="ORF">C2M16_01120</name>
    <name evidence="10" type="ORF">DD762_17845</name>
    <name evidence="7" type="ORF">E6D34_27885</name>
    <name evidence="6" type="ORF">FGAF848_13990</name>
    <name evidence="8" type="ORF">HJQ60_001861</name>
    <name evidence="11" type="ORF">JNP96_09075</name>
</gene>
<feature type="domain" description="ProQ/FinO" evidence="5">
    <location>
        <begin position="55"/>
        <end position="168"/>
    </location>
</feature>
<dbReference type="RefSeq" id="WP_029400542.1">
    <property type="nucleotide sequence ID" value="NZ_CABGZL010000001.1"/>
</dbReference>
<reference evidence="6" key="7">
    <citation type="submission" date="2023-10" db="EMBL/GenBank/DDBJ databases">
        <authorList>
            <person name="Leclercq S."/>
        </authorList>
    </citation>
    <scope>NUCLEOTIDE SEQUENCE</scope>
    <source>
        <strain evidence="6">F848</strain>
    </source>
</reference>
<dbReference type="Proteomes" id="UP000845800">
    <property type="component" value="Unassembled WGS sequence"/>
</dbReference>
<dbReference type="GO" id="GO:0034057">
    <property type="term" value="F:RNA strand-exchange activity"/>
    <property type="evidence" value="ECO:0007669"/>
    <property type="project" value="InterPro"/>
</dbReference>
<evidence type="ECO:0000313" key="11">
    <source>
        <dbReference type="EMBL" id="QRZ99093.1"/>
    </source>
</evidence>
<evidence type="ECO:0000313" key="7">
    <source>
        <dbReference type="EMBL" id="EFC9752937.1"/>
    </source>
</evidence>
<feature type="compositionally biased region" description="Polar residues" evidence="4">
    <location>
        <begin position="185"/>
        <end position="194"/>
    </location>
</feature>
<evidence type="ECO:0000313" key="6">
    <source>
        <dbReference type="EMBL" id="CAK1208820.1"/>
    </source>
</evidence>
<evidence type="ECO:0000313" key="14">
    <source>
        <dbReference type="Proteomes" id="UP000532204"/>
    </source>
</evidence>
<feature type="region of interest" description="Disordered" evidence="4">
    <location>
        <begin position="1"/>
        <end position="59"/>
    </location>
</feature>
<evidence type="ECO:0000313" key="9">
    <source>
        <dbReference type="EMBL" id="PNY69689.1"/>
    </source>
</evidence>
<dbReference type="InterPro" id="IPR023529">
    <property type="entry name" value="ProQ"/>
</dbReference>
<feature type="compositionally biased region" description="Basic residues" evidence="4">
    <location>
        <begin position="47"/>
        <end position="59"/>
    </location>
</feature>
<keyword evidence="1" id="KW-0963">Cytoplasm</keyword>
<reference evidence="9 12" key="2">
    <citation type="submission" date="2018-01" db="EMBL/GenBank/DDBJ databases">
        <title>Draft Genomic Sequencing Of Potential Extraintestinal Pathogenic Escherichia coli B8S18 Isolated From Retail Chicken Skin.</title>
        <authorList>
            <person name="Xu A."/>
            <person name="Tilman S."/>
            <person name="Wisser-Parker K."/>
            <person name="Sheen S."/>
            <person name="Sommers C."/>
        </authorList>
    </citation>
    <scope>NUCLEOTIDE SEQUENCE [LARGE SCALE GENOMIC DNA]</scope>
    <source>
        <strain evidence="9 12">B8S18Com</strain>
    </source>
</reference>
<dbReference type="SUPFAM" id="SSF48657">
    <property type="entry name" value="FinO-like"/>
    <property type="match status" value="1"/>
</dbReference>
<protein>
    <submittedName>
        <fullName evidence="6 10">ProQ/FinO family protein</fullName>
    </submittedName>
</protein>
<accession>A0A0D8W519</accession>
<proteinExistence type="predicted"/>
<dbReference type="AlphaFoldDB" id="A0A0D8W519"/>
<evidence type="ECO:0000313" key="10">
    <source>
        <dbReference type="EMBL" id="PWH59243.1"/>
    </source>
</evidence>
<dbReference type="Proteomes" id="UP001190091">
    <property type="component" value="Unassembled WGS sequence"/>
</dbReference>
<sequence>MTKLTINRKPKGIYGTPQKKTQEAEQPDKTTPAQKQSREQKTQQKTAAKRKSEKSRKKNIRRVERLAALWPELFSQESPRPLKVGIFDDLMEDITARGISLGQGALRATLAYYVSSVRYYRSLMAGGVRYDLKGHPCGEVTQEHQLNAGKRLDEMKKKQQERRNMKAENKHNGKPPAGHNIILKNASSSGVRKA</sequence>
<evidence type="ECO:0000256" key="3">
    <source>
        <dbReference type="ARBA" id="ARBA00023186"/>
    </source>
</evidence>
<dbReference type="EMBL" id="CP070393">
    <property type="protein sequence ID" value="QRZ99093.1"/>
    <property type="molecule type" value="Genomic_DNA"/>
</dbReference>
<feature type="compositionally biased region" description="Basic residues" evidence="4">
    <location>
        <begin position="1"/>
        <end position="11"/>
    </location>
</feature>
<dbReference type="InterPro" id="IPR016103">
    <property type="entry name" value="ProQ/FinO"/>
</dbReference>
<dbReference type="Proteomes" id="UP000245761">
    <property type="component" value="Unassembled WGS sequence"/>
</dbReference>
<reference evidence="10 13" key="3">
    <citation type="submission" date="2018-04" db="EMBL/GenBank/DDBJ databases">
        <title>Draft Genomic Sequencing Of Potential Extraintestinal Pathogenic Escherichia coli B8S56 Isolated from Retail Chicken Skin.</title>
        <authorList>
            <person name="Xu A."/>
            <person name="Tilman S."/>
            <person name="Wisser-Parker K."/>
            <person name="Scullen O.J."/>
            <person name="Sommers C."/>
        </authorList>
    </citation>
    <scope>NUCLEOTIDE SEQUENCE [LARGE SCALE GENOMIC DNA]</scope>
    <source>
        <strain evidence="10 13">B8S56</strain>
    </source>
</reference>
<evidence type="ECO:0000256" key="1">
    <source>
        <dbReference type="ARBA" id="ARBA00022490"/>
    </source>
</evidence>
<reference evidence="11" key="6">
    <citation type="submission" date="2021-02" db="EMBL/GenBank/DDBJ databases">
        <title>Co-localization of colistin and carbapenem -resistance genes on a novel transferable IncHI2 plasmid in Escherichia coli from chicken-origin.</title>
        <authorList>
            <person name="Hoffmann M."/>
            <person name="Balkey M."/>
            <person name="Ronco T."/>
            <person name="Hendriksen R.S."/>
        </authorList>
    </citation>
    <scope>NUCLEOTIDE SEQUENCE</scope>
    <source>
        <strain evidence="11">CFSAN083829</strain>
    </source>
</reference>
<feature type="compositionally biased region" description="Basic and acidic residues" evidence="4">
    <location>
        <begin position="157"/>
        <end position="171"/>
    </location>
</feature>
<feature type="region of interest" description="Disordered" evidence="4">
    <location>
        <begin position="157"/>
        <end position="194"/>
    </location>
</feature>
<dbReference type="EMBL" id="CAUZHL010000002">
    <property type="protein sequence ID" value="CAK1208820.1"/>
    <property type="molecule type" value="Genomic_DNA"/>
</dbReference>
<dbReference type="PANTHER" id="PTHR38106">
    <property type="entry name" value="RNA CHAPERONE PROQ"/>
    <property type="match status" value="1"/>
</dbReference>
<dbReference type="InterPro" id="IPR036442">
    <property type="entry name" value="ProQ/FinO_sf"/>
</dbReference>
<dbReference type="GO" id="GO:0033592">
    <property type="term" value="F:RNA strand annealing activity"/>
    <property type="evidence" value="ECO:0007669"/>
    <property type="project" value="InterPro"/>
</dbReference>
<dbReference type="PANTHER" id="PTHR38106:SF1">
    <property type="entry name" value="RNA CHAPERONE PROQ"/>
    <property type="match status" value="1"/>
</dbReference>
<evidence type="ECO:0000313" key="8">
    <source>
        <dbReference type="EMBL" id="HAI5331894.1"/>
    </source>
</evidence>
<dbReference type="EMBL" id="AASEBA010000166">
    <property type="protein sequence ID" value="EFC9752937.1"/>
    <property type="molecule type" value="Genomic_DNA"/>
</dbReference>
<dbReference type="Proteomes" id="UP000236598">
    <property type="component" value="Unassembled WGS sequence"/>
</dbReference>
<dbReference type="Gene3D" id="1.10.1710.10">
    <property type="entry name" value="ProQ/FinO domain"/>
    <property type="match status" value="1"/>
</dbReference>
<name>A0A0D8W519_ECOLX</name>
<dbReference type="Pfam" id="PF04352">
    <property type="entry name" value="ProQ"/>
    <property type="match status" value="1"/>
</dbReference>
<keyword evidence="3" id="KW-0143">Chaperone</keyword>
<keyword evidence="2" id="KW-0694">RNA-binding</keyword>
<reference evidence="8" key="1">
    <citation type="journal article" date="2018" name="Genome Biol.">
        <title>SKESA: strategic k-mer extension for scrupulous assemblies.</title>
        <authorList>
            <person name="Souvorov A."/>
            <person name="Agarwala R."/>
            <person name="Lipman D.J."/>
        </authorList>
    </citation>
    <scope>NUCLEOTIDE SEQUENCE [LARGE SCALE GENOMIC DNA]</scope>
    <source>
        <strain evidence="8">AMC_487</strain>
    </source>
</reference>
<dbReference type="GO" id="GO:0010608">
    <property type="term" value="P:post-transcriptional regulation of gene expression"/>
    <property type="evidence" value="ECO:0007669"/>
    <property type="project" value="InterPro"/>
</dbReference>
<dbReference type="EMBL" id="DABERK010000008">
    <property type="protein sequence ID" value="HAI5331894.1"/>
    <property type="molecule type" value="Genomic_DNA"/>
</dbReference>
<evidence type="ECO:0000313" key="13">
    <source>
        <dbReference type="Proteomes" id="UP000245761"/>
    </source>
</evidence>
<evidence type="ECO:0000259" key="5">
    <source>
        <dbReference type="SMART" id="SM00945"/>
    </source>
</evidence>
<dbReference type="SMART" id="SM00945">
    <property type="entry name" value="ProQ"/>
    <property type="match status" value="1"/>
</dbReference>
<reference evidence="7 14" key="4">
    <citation type="submission" date="2019-05" db="EMBL/GenBank/DDBJ databases">
        <authorList>
            <consortium name="NARMS: The National Antimicrobial Resistance Monitoring System"/>
        </authorList>
    </citation>
    <scope>NUCLEOTIDE SEQUENCE [LARGE SCALE GENOMIC DNA]</scope>
    <source>
        <strain evidence="7 14">CVM N18EC122</strain>
    </source>
</reference>
<evidence type="ECO:0000256" key="2">
    <source>
        <dbReference type="ARBA" id="ARBA00022884"/>
    </source>
</evidence>
<reference evidence="8" key="5">
    <citation type="submission" date="2020-03" db="EMBL/GenBank/DDBJ databases">
        <authorList>
            <consortium name="NCBI Pathogen Detection Project"/>
        </authorList>
    </citation>
    <scope>NUCLEOTIDE SEQUENCE</scope>
    <source>
        <strain evidence="8">AMC_487</strain>
    </source>
</reference>
<evidence type="ECO:0000256" key="4">
    <source>
        <dbReference type="SAM" id="MobiDB-lite"/>
    </source>
</evidence>
<dbReference type="EMBL" id="QEMT01000032">
    <property type="protein sequence ID" value="PWH59243.1"/>
    <property type="molecule type" value="Genomic_DNA"/>
</dbReference>
<organism evidence="10 13">
    <name type="scientific">Escherichia coli</name>
    <dbReference type="NCBI Taxonomy" id="562"/>
    <lineage>
        <taxon>Bacteria</taxon>
        <taxon>Pseudomonadati</taxon>
        <taxon>Pseudomonadota</taxon>
        <taxon>Gammaproteobacteria</taxon>
        <taxon>Enterobacterales</taxon>
        <taxon>Enterobacteriaceae</taxon>
        <taxon>Escherichia</taxon>
    </lineage>
</organism>
<dbReference type="GO" id="GO:0005829">
    <property type="term" value="C:cytosol"/>
    <property type="evidence" value="ECO:0007669"/>
    <property type="project" value="TreeGrafter"/>
</dbReference>
<dbReference type="EMBL" id="PPHQ01000001">
    <property type="protein sequence ID" value="PNY69689.1"/>
    <property type="molecule type" value="Genomic_DNA"/>
</dbReference>